<sequence length="983" mass="106094">MYRPQTPDPSSDPLQPGSSPSKRSNTKSKLQLGHSDRRHASHPFAPIDFNSKSSSQWPITEDASAPNSRSLALALTPPPSSPPSLVHDGLRSSSPASNGPASSPIKPSTTAGHSVTLTKGPLSSVQQESVEPNLDESNDPNVDPNAGFRQSGEDPSTLSLFASYTHSIVIGRSKPSGLPHASSRSSSPFPLGAAEEKEEDREKRDAPPTSTSGLGSRRVMRLNLPNDARHVSRVHAIVEWVPFVQRQAKTSSPRAIKTSSAAGSTQPGARGGTFIVKIVGQNGLIVDGKRRRGGQVLRLIPGKTVLDFFGYEAKVEVEEKAPPKEALLGGGRRSSPVAARSFARRLGSSPTKRQSSFRPKNLATSSTTSSDLFRQASIHPPSTRVETIQSSPPRLQPSPIKPSLLSKGGGVPSEAMRADRMEVEDEQEDDDEGESSPSPTGRKSLHAAAAAAAATEPRRKRPLAISESESDSDSDSDSDRDESGNFQVEETRSRSRNTAKTVGQRKRNRARPWAAEGDEIVDDSLDEEDESDLTPSPSPSRSTSPRPSAAKRRRDGGGSKSSKRVVVDQARREADAREAKPTDSQVKMPPPPPKPTTVATRSRPSGVASVSETNNGRGPRSSNSPAPQGQLQDQARRCVRLLAQTYDLPGLLAGAVVFHRTATISASEAVRSVLSSTPGLMKGQAGERSVAFSPTRRKMPNSDPSSSSSSVTCSLSHGQVVEGWGEGVKADRWESIARKAWREHLEVVLQSSPMFGVITRAGKDASGNPLECWYYYDKEKDPDVERASNLGLFAKPMRKALRGQKPIFWKRSAYGHKEEGEEGVNNKAEEALVEVEHSRPSSALPVTARVDEEGGDHPKSEERKYPPPQAEEDDEEDRAGKKRRTKGQEEEVVSENRPEEGGEGGGGRSTKRGKATTEEEEEEIRRELLRARIAKSGVWDETQPEEKDGPSWDKVGDLDYGNGAGGRSRRGRSGSPAVRKLTR</sequence>
<organism evidence="1 2">
    <name type="scientific">Violaceomyces palustris</name>
    <dbReference type="NCBI Taxonomy" id="1673888"/>
    <lineage>
        <taxon>Eukaryota</taxon>
        <taxon>Fungi</taxon>
        <taxon>Dikarya</taxon>
        <taxon>Basidiomycota</taxon>
        <taxon>Ustilaginomycotina</taxon>
        <taxon>Ustilaginomycetes</taxon>
        <taxon>Violaceomycetales</taxon>
        <taxon>Violaceomycetaceae</taxon>
        <taxon>Violaceomyces</taxon>
    </lineage>
</organism>
<proteinExistence type="predicted"/>
<keyword evidence="2" id="KW-1185">Reference proteome</keyword>
<evidence type="ECO:0000313" key="1">
    <source>
        <dbReference type="EMBL" id="PWN49621.1"/>
    </source>
</evidence>
<dbReference type="Proteomes" id="UP000245626">
    <property type="component" value="Unassembled WGS sequence"/>
</dbReference>
<reference evidence="1 2" key="1">
    <citation type="journal article" date="2018" name="Mol. Biol. Evol.">
        <title>Broad Genomic Sampling Reveals a Smut Pathogenic Ancestry of the Fungal Clade Ustilaginomycotina.</title>
        <authorList>
            <person name="Kijpornyongpan T."/>
            <person name="Mondo S.J."/>
            <person name="Barry K."/>
            <person name="Sandor L."/>
            <person name="Lee J."/>
            <person name="Lipzen A."/>
            <person name="Pangilinan J."/>
            <person name="LaButti K."/>
            <person name="Hainaut M."/>
            <person name="Henrissat B."/>
            <person name="Grigoriev I.V."/>
            <person name="Spatafora J.W."/>
            <person name="Aime M.C."/>
        </authorList>
    </citation>
    <scope>NUCLEOTIDE SEQUENCE [LARGE SCALE GENOMIC DNA]</scope>
    <source>
        <strain evidence="1 2">SA 807</strain>
    </source>
</reference>
<dbReference type="EMBL" id="KZ820026">
    <property type="protein sequence ID" value="PWN49621.1"/>
    <property type="molecule type" value="Genomic_DNA"/>
</dbReference>
<protein>
    <submittedName>
        <fullName evidence="1">Uncharacterized protein</fullName>
    </submittedName>
</protein>
<accession>A0ACD0NV13</accession>
<gene>
    <name evidence="1" type="ORF">IE53DRAFT_135348</name>
</gene>
<name>A0ACD0NV13_9BASI</name>
<evidence type="ECO:0000313" key="2">
    <source>
        <dbReference type="Proteomes" id="UP000245626"/>
    </source>
</evidence>